<dbReference type="InterPro" id="IPR050095">
    <property type="entry name" value="ECF_ABC_transporter_ATP-bd"/>
</dbReference>
<dbReference type="SUPFAM" id="SSF90123">
    <property type="entry name" value="ABC transporter transmembrane region"/>
    <property type="match status" value="1"/>
</dbReference>
<dbReference type="GO" id="GO:0005524">
    <property type="term" value="F:ATP binding"/>
    <property type="evidence" value="ECO:0007669"/>
    <property type="project" value="UniProtKB-KW"/>
</dbReference>
<dbReference type="PROSITE" id="PS50929">
    <property type="entry name" value="ABC_TM1F"/>
    <property type="match status" value="1"/>
</dbReference>
<dbReference type="PROSITE" id="PS50893">
    <property type="entry name" value="ABC_TRANSPORTER_2"/>
    <property type="match status" value="1"/>
</dbReference>
<dbReference type="InterPro" id="IPR003593">
    <property type="entry name" value="AAA+_ATPase"/>
</dbReference>
<dbReference type="PANTHER" id="PTHR43553">
    <property type="entry name" value="HEAVY METAL TRANSPORTER"/>
    <property type="match status" value="1"/>
</dbReference>
<sequence>MKLMDIFNELAPNKLFISILLGTLSGGCYAFLIPILLNSFTIEDSVLRVMNEQPYSLAGFEVSDVKFALLFAGLCLCIFLTRTMSQIIMVRLTMDLTSKLRLKLYQRVLRASLDNLESVGFSKINATMTYDVERVIEGAEVFPNLLVSGVTLCSMLGLLYYLNEHLFILVFGSITFGAVTYLLMAVVGNYYFSIARQKVDDLYGAIHGTIFGIKELKLKKSKRDNYFDKVLSKIEHDVCKASKTGATVQSAAVNYGNILGYFFLGGVAFVFVNHYSVSQLELIGIIMVLIYINEPVAVMLETVPSLKIANISIRKVNEMINDLPHENINETSTEIPDWQTLSLNEISYTYIGNEYGFSVGPIDLTFNKGEITFIVGGNGSGKSTLSKLITSHYFAQQGSIYLDDTLIGSHNIASYRNQIAAIYNDYHLFEEILTEMNEEKKTAIQHYLTLLQLDKVVEVNDGKFSSLSLSDGQRKRLALLVAFLDDADIYLFDEWAADQDPIYKKYFYHDILKELKEKNKVVIVISHDDMYYNCADKVIVMEEGRVNKVILEDKQISTGIFA</sequence>
<dbReference type="RefSeq" id="WP_015068687.1">
    <property type="nucleotide sequence ID" value="NZ_CAKMLI010000003.1"/>
</dbReference>
<dbReference type="InterPro" id="IPR005898">
    <property type="entry name" value="Cyc_pep_transpt_SyrD/YojI"/>
</dbReference>
<evidence type="ECO:0000259" key="9">
    <source>
        <dbReference type="PROSITE" id="PS50893"/>
    </source>
</evidence>
<dbReference type="SMART" id="SM00382">
    <property type="entry name" value="AAA"/>
    <property type="match status" value="1"/>
</dbReference>
<dbReference type="Proteomes" id="UP000061468">
    <property type="component" value="Plasmid pAMEDUM8_300"/>
</dbReference>
<keyword evidence="4" id="KW-0547">Nucleotide-binding</keyword>
<protein>
    <recommendedName>
        <fullName evidence="13">Cyclic peptide transporter</fullName>
    </recommendedName>
</protein>
<feature type="transmembrane region" description="Helical" evidence="8">
    <location>
        <begin position="258"/>
        <end position="276"/>
    </location>
</feature>
<feature type="transmembrane region" description="Helical" evidence="8">
    <location>
        <begin position="168"/>
        <end position="192"/>
    </location>
</feature>
<dbReference type="GO" id="GO:0043190">
    <property type="term" value="C:ATP-binding cassette (ABC) transporter complex"/>
    <property type="evidence" value="ECO:0007669"/>
    <property type="project" value="TreeGrafter"/>
</dbReference>
<accession>A0AAC8XQ23</accession>
<feature type="domain" description="ABC transmembrane type-1" evidence="10">
    <location>
        <begin position="15"/>
        <end position="306"/>
    </location>
</feature>
<dbReference type="InterPro" id="IPR011527">
    <property type="entry name" value="ABC1_TM_dom"/>
</dbReference>
<dbReference type="InterPro" id="IPR036640">
    <property type="entry name" value="ABC1_TM_sf"/>
</dbReference>
<name>A0AAC8XQ23_9ALTE</name>
<evidence type="ECO:0000256" key="8">
    <source>
        <dbReference type="SAM" id="Phobius"/>
    </source>
</evidence>
<evidence type="ECO:0000256" key="7">
    <source>
        <dbReference type="ARBA" id="ARBA00023136"/>
    </source>
</evidence>
<keyword evidence="7 8" id="KW-0472">Membrane</keyword>
<feature type="transmembrane region" description="Helical" evidence="8">
    <location>
        <begin position="15"/>
        <end position="37"/>
    </location>
</feature>
<keyword evidence="3 8" id="KW-0812">Transmembrane</keyword>
<evidence type="ECO:0008006" key="13">
    <source>
        <dbReference type="Google" id="ProtNLM"/>
    </source>
</evidence>
<dbReference type="InterPro" id="IPR003439">
    <property type="entry name" value="ABC_transporter-like_ATP-bd"/>
</dbReference>
<dbReference type="AlphaFoldDB" id="A0AAC8XQ23"/>
<dbReference type="PROSITE" id="PS51257">
    <property type="entry name" value="PROKAR_LIPOPROTEIN"/>
    <property type="match status" value="1"/>
</dbReference>
<keyword evidence="2" id="KW-0813">Transport</keyword>
<evidence type="ECO:0000256" key="1">
    <source>
        <dbReference type="ARBA" id="ARBA00004651"/>
    </source>
</evidence>
<dbReference type="PANTHER" id="PTHR43553:SF11">
    <property type="entry name" value="ABC TRANSPORTER ATP-BINDING_PERMEASE PROTEIN YOJI"/>
    <property type="match status" value="1"/>
</dbReference>
<geneLocation type="plasmid" evidence="11 12">
    <name>pAMEDUM8_300</name>
</geneLocation>
<reference evidence="11 12" key="1">
    <citation type="submission" date="2015-12" db="EMBL/GenBank/DDBJ databases">
        <title>Intraspecies pangenome expansion in the marine bacterium Alteromonas.</title>
        <authorList>
            <person name="Lopez-Perez M."/>
            <person name="Rodriguez-Valera F."/>
        </authorList>
    </citation>
    <scope>NUCLEOTIDE SEQUENCE [LARGE SCALE GENOMIC DNA]</scope>
    <source>
        <strain evidence="11 12">UM8</strain>
        <plasmid evidence="11 12">pAMEDUM8_300</plasmid>
    </source>
</reference>
<evidence type="ECO:0000313" key="11">
    <source>
        <dbReference type="EMBL" id="AMJ80864.1"/>
    </source>
</evidence>
<dbReference type="EMBL" id="CP013929">
    <property type="protein sequence ID" value="AMJ80864.1"/>
    <property type="molecule type" value="Genomic_DNA"/>
</dbReference>
<dbReference type="GO" id="GO:1904680">
    <property type="term" value="F:peptide transmembrane transporter activity"/>
    <property type="evidence" value="ECO:0007669"/>
    <property type="project" value="InterPro"/>
</dbReference>
<dbReference type="Gene3D" id="1.20.1560.10">
    <property type="entry name" value="ABC transporter type 1, transmembrane domain"/>
    <property type="match status" value="1"/>
</dbReference>
<gene>
    <name evidence="11" type="ORF">AV942_21030</name>
</gene>
<evidence type="ECO:0000256" key="5">
    <source>
        <dbReference type="ARBA" id="ARBA00022840"/>
    </source>
</evidence>
<dbReference type="Gene3D" id="3.40.50.300">
    <property type="entry name" value="P-loop containing nucleotide triphosphate hydrolases"/>
    <property type="match status" value="1"/>
</dbReference>
<evidence type="ECO:0000313" key="12">
    <source>
        <dbReference type="Proteomes" id="UP000061468"/>
    </source>
</evidence>
<keyword evidence="6 8" id="KW-1133">Transmembrane helix</keyword>
<proteinExistence type="predicted"/>
<dbReference type="GO" id="GO:0016887">
    <property type="term" value="F:ATP hydrolysis activity"/>
    <property type="evidence" value="ECO:0007669"/>
    <property type="project" value="InterPro"/>
</dbReference>
<feature type="transmembrane region" description="Helical" evidence="8">
    <location>
        <begin position="282"/>
        <end position="300"/>
    </location>
</feature>
<feature type="transmembrane region" description="Helical" evidence="8">
    <location>
        <begin position="57"/>
        <end position="81"/>
    </location>
</feature>
<evidence type="ECO:0000259" key="10">
    <source>
        <dbReference type="PROSITE" id="PS50929"/>
    </source>
</evidence>
<evidence type="ECO:0000256" key="3">
    <source>
        <dbReference type="ARBA" id="ARBA00022692"/>
    </source>
</evidence>
<comment type="subcellular location">
    <subcellularLocation>
        <location evidence="1">Cell membrane</location>
        <topology evidence="1">Multi-pass membrane protein</topology>
    </subcellularLocation>
</comment>
<evidence type="ECO:0000256" key="4">
    <source>
        <dbReference type="ARBA" id="ARBA00022741"/>
    </source>
</evidence>
<dbReference type="GO" id="GO:0140359">
    <property type="term" value="F:ABC-type transporter activity"/>
    <property type="evidence" value="ECO:0007669"/>
    <property type="project" value="InterPro"/>
</dbReference>
<dbReference type="NCBIfam" id="TIGR01194">
    <property type="entry name" value="cyc_pep_trnsptr"/>
    <property type="match status" value="1"/>
</dbReference>
<keyword evidence="5" id="KW-0067">ATP-binding</keyword>
<dbReference type="GO" id="GO:0015833">
    <property type="term" value="P:peptide transport"/>
    <property type="evidence" value="ECO:0007669"/>
    <property type="project" value="InterPro"/>
</dbReference>
<feature type="domain" description="ABC transporter" evidence="9">
    <location>
        <begin position="341"/>
        <end position="562"/>
    </location>
</feature>
<dbReference type="InterPro" id="IPR027417">
    <property type="entry name" value="P-loop_NTPase"/>
</dbReference>
<dbReference type="Pfam" id="PF00005">
    <property type="entry name" value="ABC_tran"/>
    <property type="match status" value="1"/>
</dbReference>
<organism evidence="11 12">
    <name type="scientific">Alteromonas mediterranea</name>
    <dbReference type="NCBI Taxonomy" id="314275"/>
    <lineage>
        <taxon>Bacteria</taxon>
        <taxon>Pseudomonadati</taxon>
        <taxon>Pseudomonadota</taxon>
        <taxon>Gammaproteobacteria</taxon>
        <taxon>Alteromonadales</taxon>
        <taxon>Alteromonadaceae</taxon>
        <taxon>Alteromonas/Salinimonas group</taxon>
        <taxon>Alteromonas</taxon>
    </lineage>
</organism>
<evidence type="ECO:0000256" key="6">
    <source>
        <dbReference type="ARBA" id="ARBA00022989"/>
    </source>
</evidence>
<dbReference type="SUPFAM" id="SSF52540">
    <property type="entry name" value="P-loop containing nucleoside triphosphate hydrolases"/>
    <property type="match status" value="1"/>
</dbReference>
<keyword evidence="11" id="KW-0614">Plasmid</keyword>
<evidence type="ECO:0000256" key="2">
    <source>
        <dbReference type="ARBA" id="ARBA00022448"/>
    </source>
</evidence>